<comment type="caution">
    <text evidence="1">The sequence shown here is derived from an EMBL/GenBank/DDBJ whole genome shotgun (WGS) entry which is preliminary data.</text>
</comment>
<proteinExistence type="predicted"/>
<evidence type="ECO:0000313" key="1">
    <source>
        <dbReference type="EMBL" id="NHC34245.1"/>
    </source>
</evidence>
<name>A0A9X5I3R5_9CYAN</name>
<sequence>MAPKVSATAKVYWLTPERGGRKVPPSGSVYAATAQFDEQENEFFSIVIRFPTSKEQGENGTTSRVDEVEVGFLAPELVESKLTPGKEFSITEGNRIVAQCQIQSISSPVGNVSEA</sequence>
<dbReference type="OrthoDB" id="583332at2"/>
<dbReference type="EMBL" id="JTJC03000001">
    <property type="protein sequence ID" value="NHC34245.1"/>
    <property type="molecule type" value="Genomic_DNA"/>
</dbReference>
<organism evidence="1 2">
    <name type="scientific">Scytonema millei VB511283</name>
    <dbReference type="NCBI Taxonomy" id="1245923"/>
    <lineage>
        <taxon>Bacteria</taxon>
        <taxon>Bacillati</taxon>
        <taxon>Cyanobacteriota</taxon>
        <taxon>Cyanophyceae</taxon>
        <taxon>Nostocales</taxon>
        <taxon>Scytonemataceae</taxon>
        <taxon>Scytonema</taxon>
    </lineage>
</organism>
<gene>
    <name evidence="1" type="ORF">QH73_0006160</name>
</gene>
<reference evidence="1 2" key="1">
    <citation type="journal article" date="2015" name="Genome Announc.">
        <title>Draft Genome Sequence of the Terrestrial Cyanobacterium Scytonema millei VB511283, Isolated from Eastern India.</title>
        <authorList>
            <person name="Sen D."/>
            <person name="Chandrababunaidu M.M."/>
            <person name="Singh D."/>
            <person name="Sanghi N."/>
            <person name="Ghorai A."/>
            <person name="Mishra G.P."/>
            <person name="Madduluri M."/>
            <person name="Adhikary S.P."/>
            <person name="Tripathy S."/>
        </authorList>
    </citation>
    <scope>NUCLEOTIDE SEQUENCE [LARGE SCALE GENOMIC DNA]</scope>
    <source>
        <strain evidence="1 2">VB511283</strain>
    </source>
</reference>
<dbReference type="Gene3D" id="2.40.30.10">
    <property type="entry name" value="Translation factors"/>
    <property type="match status" value="1"/>
</dbReference>
<dbReference type="RefSeq" id="WP_039715628.1">
    <property type="nucleotide sequence ID" value="NZ_JTJC03000001.1"/>
</dbReference>
<evidence type="ECO:0000313" key="2">
    <source>
        <dbReference type="Proteomes" id="UP000031532"/>
    </source>
</evidence>
<dbReference type="Proteomes" id="UP000031532">
    <property type="component" value="Unassembled WGS sequence"/>
</dbReference>
<keyword evidence="2" id="KW-1185">Reference proteome</keyword>
<protein>
    <submittedName>
        <fullName evidence="1">Uncharacterized protein</fullName>
    </submittedName>
</protein>
<accession>A0A9X5I3R5</accession>
<dbReference type="AlphaFoldDB" id="A0A9X5I3R5"/>